<dbReference type="EMBL" id="GALX01006449">
    <property type="protein sequence ID" value="JAB62017.1"/>
    <property type="molecule type" value="Transcribed_RNA"/>
</dbReference>
<sequence length="203" mass="23501">MILKELNFFRRRAKDEPEVEGEEDFEAINNTSTPTKNDDKIEEVQEPEFKDSKPSTKNNSNKYSSTTKVDWSDNETISDFSEPQNPRHLSSPKRKVKRNNHYSVSQSFKVPLSENRSEDSDTARSLPSLRPSTSKTSLISRFLRNVTLKKMIDVKVQNKEKSSRRLMSLYINGIKSNKVNDDLDKELEKEIALGQEKRQNCEN</sequence>
<protein>
    <submittedName>
        <fullName evidence="2">Uncharacterized protein</fullName>
    </submittedName>
</protein>
<feature type="compositionally biased region" description="Basic and acidic residues" evidence="1">
    <location>
        <begin position="36"/>
        <end position="54"/>
    </location>
</feature>
<evidence type="ECO:0000256" key="1">
    <source>
        <dbReference type="SAM" id="MobiDB-lite"/>
    </source>
</evidence>
<reference evidence="2" key="1">
    <citation type="submission" date="2013-07" db="EMBL/GenBank/DDBJ databases">
        <title>Midgut Transcriptome Profiling of Anoplphora glabripennis, a Lignocellulose Degrading, Wood-Boring Cerambycid.</title>
        <authorList>
            <person name="Scully E.D."/>
            <person name="Hoover K."/>
            <person name="Carlson J.E."/>
            <person name="Tien M."/>
            <person name="Geib S.M."/>
        </authorList>
    </citation>
    <scope>NUCLEOTIDE SEQUENCE</scope>
</reference>
<feature type="compositionally biased region" description="Polar residues" evidence="1">
    <location>
        <begin position="74"/>
        <end position="88"/>
    </location>
</feature>
<organism evidence="2">
    <name type="scientific">Anoplophora glabripennis</name>
    <name type="common">Asian longhorn beetle</name>
    <name type="synonym">Anoplophora nobilis</name>
    <dbReference type="NCBI Taxonomy" id="217634"/>
    <lineage>
        <taxon>Eukaryota</taxon>
        <taxon>Metazoa</taxon>
        <taxon>Ecdysozoa</taxon>
        <taxon>Arthropoda</taxon>
        <taxon>Hexapoda</taxon>
        <taxon>Insecta</taxon>
        <taxon>Pterygota</taxon>
        <taxon>Neoptera</taxon>
        <taxon>Endopterygota</taxon>
        <taxon>Coleoptera</taxon>
        <taxon>Polyphaga</taxon>
        <taxon>Cucujiformia</taxon>
        <taxon>Chrysomeloidea</taxon>
        <taxon>Cerambycidae</taxon>
        <taxon>Lamiinae</taxon>
        <taxon>Lamiini</taxon>
        <taxon>Anoplophora</taxon>
    </lineage>
</organism>
<feature type="region of interest" description="Disordered" evidence="1">
    <location>
        <begin position="12"/>
        <end position="134"/>
    </location>
</feature>
<dbReference type="AlphaFoldDB" id="V5GK89"/>
<feature type="compositionally biased region" description="Acidic residues" evidence="1">
    <location>
        <begin position="17"/>
        <end position="26"/>
    </location>
</feature>
<evidence type="ECO:0000313" key="2">
    <source>
        <dbReference type="EMBL" id="JAB62017.1"/>
    </source>
</evidence>
<proteinExistence type="predicted"/>
<feature type="compositionally biased region" description="Basic residues" evidence="1">
    <location>
        <begin position="90"/>
        <end position="100"/>
    </location>
</feature>
<name>V5GK89_ANOGL</name>
<feature type="compositionally biased region" description="Low complexity" evidence="1">
    <location>
        <begin position="55"/>
        <end position="68"/>
    </location>
</feature>
<accession>V5GK89</accession>